<evidence type="ECO:0000313" key="8">
    <source>
        <dbReference type="EMBL" id="TKX31153.1"/>
    </source>
</evidence>
<evidence type="ECO:0000259" key="7">
    <source>
        <dbReference type="Pfam" id="PF02743"/>
    </source>
</evidence>
<accession>A0A4U7BHF0</accession>
<comment type="caution">
    <text evidence="8">The sequence shown here is derived from an EMBL/GenBank/DDBJ whole genome shotgun (WGS) entry which is preliminary data.</text>
</comment>
<dbReference type="Proteomes" id="UP000308838">
    <property type="component" value="Unassembled WGS sequence"/>
</dbReference>
<reference evidence="8 9" key="1">
    <citation type="submission" date="2018-05" db="EMBL/GenBank/DDBJ databases">
        <title>Novel Campyloabacter and Helicobacter Species and Strains.</title>
        <authorList>
            <person name="Mannion A.J."/>
            <person name="Shen Z."/>
            <person name="Fox J.G."/>
        </authorList>
    </citation>
    <scope>NUCLEOTIDE SEQUENCE [LARGE SCALE GENOMIC DNA]</scope>
    <source>
        <strain evidence="9">MIT17-664</strain>
    </source>
</reference>
<dbReference type="GO" id="GO:0005886">
    <property type="term" value="C:plasma membrane"/>
    <property type="evidence" value="ECO:0007669"/>
    <property type="project" value="UniProtKB-SubCell"/>
</dbReference>
<dbReference type="Pfam" id="PF02743">
    <property type="entry name" value="dCache_1"/>
    <property type="match status" value="1"/>
</dbReference>
<protein>
    <submittedName>
        <fullName evidence="8">Methyl-accepting chemotaxis protein</fullName>
    </submittedName>
</protein>
<evidence type="ECO:0000256" key="2">
    <source>
        <dbReference type="ARBA" id="ARBA00022475"/>
    </source>
</evidence>
<dbReference type="Gene3D" id="6.10.340.10">
    <property type="match status" value="1"/>
</dbReference>
<dbReference type="EMBL" id="NXLZ01000005">
    <property type="protein sequence ID" value="TKX31153.1"/>
    <property type="molecule type" value="Genomic_DNA"/>
</dbReference>
<keyword evidence="4 6" id="KW-1133">Transmembrane helix</keyword>
<feature type="non-terminal residue" evidence="8">
    <location>
        <position position="352"/>
    </location>
</feature>
<keyword evidence="9" id="KW-1185">Reference proteome</keyword>
<gene>
    <name evidence="8" type="ORF">CQA69_04260</name>
</gene>
<organism evidence="8 9">
    <name type="scientific">Campylobacter estrildidarum</name>
    <dbReference type="NCBI Taxonomy" id="2510189"/>
    <lineage>
        <taxon>Bacteria</taxon>
        <taxon>Pseudomonadati</taxon>
        <taxon>Campylobacterota</taxon>
        <taxon>Epsilonproteobacteria</taxon>
        <taxon>Campylobacterales</taxon>
        <taxon>Campylobacteraceae</taxon>
        <taxon>Campylobacter</taxon>
    </lineage>
</organism>
<evidence type="ECO:0000313" key="9">
    <source>
        <dbReference type="Proteomes" id="UP000308838"/>
    </source>
</evidence>
<proteinExistence type="predicted"/>
<dbReference type="AlphaFoldDB" id="A0A4U7BHF0"/>
<comment type="subcellular location">
    <subcellularLocation>
        <location evidence="1">Cell membrane</location>
        <topology evidence="1">Multi-pass membrane protein</topology>
    </subcellularLocation>
</comment>
<evidence type="ECO:0000256" key="6">
    <source>
        <dbReference type="SAM" id="Phobius"/>
    </source>
</evidence>
<name>A0A4U7BHF0_9BACT</name>
<sequence length="352" mass="39216">MFEAVKRSEISSIKVAKVDMENFRTENITLLKKLGEDVLSMPIEKLNSQDALMSNVGDLFKSYKRSSNLLAAYIGLENGSNVVSDVESDKMAKDLRINGKNNGYDATTRQWYKGAKNSNSVYVQPFYLDPVSHDSVFTYSKALYKDGKFIGVLAIDVGVEKLQKQFEAKPGNAFLIDNDKNIFVASKPSQIKDGSQNTTLLLDNLKQYGEFTPFSIPVAGVPNLGMCVPVFQYTACITEPTDKVYKSINKFAIIQIILVLVIVVLSMILMYFIVSRYLSPLTTIQTGLNSFFDFINHKTKNVSTINIKTNDEFGQISKAINENILATKQGLEQDNQAVKESVSTVQTVERGD</sequence>
<feature type="transmembrane region" description="Helical" evidence="6">
    <location>
        <begin position="251"/>
        <end position="274"/>
    </location>
</feature>
<evidence type="ECO:0000256" key="1">
    <source>
        <dbReference type="ARBA" id="ARBA00004651"/>
    </source>
</evidence>
<dbReference type="InterPro" id="IPR033479">
    <property type="entry name" value="dCache_1"/>
</dbReference>
<dbReference type="Gene3D" id="3.30.450.20">
    <property type="entry name" value="PAS domain"/>
    <property type="match status" value="1"/>
</dbReference>
<dbReference type="SUPFAM" id="SSF103190">
    <property type="entry name" value="Sensory domain-like"/>
    <property type="match status" value="1"/>
</dbReference>
<dbReference type="InterPro" id="IPR029151">
    <property type="entry name" value="Sensor-like_sf"/>
</dbReference>
<evidence type="ECO:0000256" key="4">
    <source>
        <dbReference type="ARBA" id="ARBA00022989"/>
    </source>
</evidence>
<evidence type="ECO:0000256" key="3">
    <source>
        <dbReference type="ARBA" id="ARBA00022692"/>
    </source>
</evidence>
<feature type="domain" description="Cache" evidence="7">
    <location>
        <begin position="50"/>
        <end position="196"/>
    </location>
</feature>
<keyword evidence="3 6" id="KW-0812">Transmembrane</keyword>
<dbReference type="CDD" id="cd12913">
    <property type="entry name" value="PDC1_MCP_like"/>
    <property type="match status" value="1"/>
</dbReference>
<evidence type="ECO:0000256" key="5">
    <source>
        <dbReference type="ARBA" id="ARBA00023136"/>
    </source>
</evidence>
<keyword evidence="5 6" id="KW-0472">Membrane</keyword>
<keyword evidence="2" id="KW-1003">Cell membrane</keyword>